<keyword evidence="3" id="KW-1185">Reference proteome</keyword>
<sequence length="351" mass="37914">MDEDFGSSVWATPASGGISLLSPNISSTISRFDDFDDFAPQEDVPKHEDDDDDDEFGDFGEFGQADDTTEEFGGNSGFKETELEPAAGSSSWDWEPLRLHPHPSRQILETQIEEILGPLWSSDDLNEALTDEDVREVGGLAQILVTPDSRALYQSLFHISPPSAHPPNWVRSRIRRQHLISLGIPVNLDEVLPQAGIKPLPALHITTRPVSAPPVPRNGAQPLNGRASSNTSRNTSRAGTPVPGATAPGNARRGAVSQLGLGPKPQLDEHRIGELLSLSPDQLSLLPLASLEACLSDLRTQTQNTSALLTTALQQDSETYNRLIAELVGEAQKMKNVGSRTPSRRGSGMLS</sequence>
<evidence type="ECO:0000256" key="1">
    <source>
        <dbReference type="SAM" id="MobiDB-lite"/>
    </source>
</evidence>
<dbReference type="AlphaFoldDB" id="A0AAD4LTX6"/>
<dbReference type="PANTHER" id="PTHR38698:SF1">
    <property type="entry name" value="FUNGAL PROTEIN"/>
    <property type="match status" value="1"/>
</dbReference>
<dbReference type="Proteomes" id="UP001201163">
    <property type="component" value="Unassembled WGS sequence"/>
</dbReference>
<accession>A0AAD4LTX6</accession>
<protein>
    <submittedName>
        <fullName evidence="2">Uncharacterized protein</fullName>
    </submittedName>
</protein>
<feature type="region of interest" description="Disordered" evidence="1">
    <location>
        <begin position="208"/>
        <end position="265"/>
    </location>
</feature>
<comment type="caution">
    <text evidence="2">The sequence shown here is derived from an EMBL/GenBank/DDBJ whole genome shotgun (WGS) entry which is preliminary data.</text>
</comment>
<feature type="compositionally biased region" description="Polar residues" evidence="1">
    <location>
        <begin position="21"/>
        <end position="30"/>
    </location>
</feature>
<reference evidence="2" key="1">
    <citation type="submission" date="2022-01" db="EMBL/GenBank/DDBJ databases">
        <title>Comparative genomics reveals a dynamic genome evolution in the ectomycorrhizal milk-cap (Lactarius) mushrooms.</title>
        <authorList>
            <consortium name="DOE Joint Genome Institute"/>
            <person name="Lebreton A."/>
            <person name="Tang N."/>
            <person name="Kuo A."/>
            <person name="LaButti K."/>
            <person name="Drula E."/>
            <person name="Barry K."/>
            <person name="Clum A."/>
            <person name="Lipzen A."/>
            <person name="Mousain D."/>
            <person name="Ng V."/>
            <person name="Wang R."/>
            <person name="Wang X."/>
            <person name="Dai Y."/>
            <person name="Henrissat B."/>
            <person name="Grigoriev I.V."/>
            <person name="Guerin-Laguette A."/>
            <person name="Yu F."/>
            <person name="Martin F.M."/>
        </authorList>
    </citation>
    <scope>NUCLEOTIDE SEQUENCE</scope>
    <source>
        <strain evidence="2">QP</strain>
    </source>
</reference>
<feature type="region of interest" description="Disordered" evidence="1">
    <location>
        <begin position="1"/>
        <end position="95"/>
    </location>
</feature>
<evidence type="ECO:0000313" key="3">
    <source>
        <dbReference type="Proteomes" id="UP001201163"/>
    </source>
</evidence>
<dbReference type="PANTHER" id="PTHR38698">
    <property type="entry name" value="EXPRESSED PROTEIN"/>
    <property type="match status" value="1"/>
</dbReference>
<dbReference type="InterPro" id="IPR031355">
    <property type="entry name" value="YBL010C/LAA2-like"/>
</dbReference>
<evidence type="ECO:0000313" key="2">
    <source>
        <dbReference type="EMBL" id="KAH8999171.1"/>
    </source>
</evidence>
<feature type="compositionally biased region" description="Low complexity" evidence="1">
    <location>
        <begin position="224"/>
        <end position="240"/>
    </location>
</feature>
<dbReference type="EMBL" id="JAKELL010000004">
    <property type="protein sequence ID" value="KAH8999171.1"/>
    <property type="molecule type" value="Genomic_DNA"/>
</dbReference>
<name>A0AAD4LTX6_9AGAM</name>
<dbReference type="Pfam" id="PF17104">
    <property type="entry name" value="YBL010C_LAA2"/>
    <property type="match status" value="1"/>
</dbReference>
<organism evidence="2 3">
    <name type="scientific">Lactarius akahatsu</name>
    <dbReference type="NCBI Taxonomy" id="416441"/>
    <lineage>
        <taxon>Eukaryota</taxon>
        <taxon>Fungi</taxon>
        <taxon>Dikarya</taxon>
        <taxon>Basidiomycota</taxon>
        <taxon>Agaricomycotina</taxon>
        <taxon>Agaricomycetes</taxon>
        <taxon>Russulales</taxon>
        <taxon>Russulaceae</taxon>
        <taxon>Lactarius</taxon>
    </lineage>
</organism>
<proteinExistence type="predicted"/>
<feature type="compositionally biased region" description="Acidic residues" evidence="1">
    <location>
        <begin position="49"/>
        <end position="58"/>
    </location>
</feature>
<gene>
    <name evidence="2" type="ORF">EDB92DRAFT_1832837</name>
</gene>